<dbReference type="RefSeq" id="WP_197088315.1">
    <property type="nucleotide sequence ID" value="NZ_CP046455.1"/>
</dbReference>
<reference evidence="1 2" key="1">
    <citation type="submission" date="2019-11" db="EMBL/GenBank/DDBJ databases">
        <title>Complete genome sequence of Corynebacterium kalinowskii 1959, a novel Corynebacterium species isolated from soil of a small paddock in Vilsendorf, Germany.</title>
        <authorList>
            <person name="Schaffert L."/>
            <person name="Ruwe M."/>
            <person name="Milse J."/>
            <person name="Hanuschka K."/>
            <person name="Ortseifen V."/>
            <person name="Droste J."/>
            <person name="Brandt D."/>
            <person name="Schlueter L."/>
            <person name="Kutter Y."/>
            <person name="Vinke S."/>
            <person name="Viehoefer P."/>
            <person name="Jacob L."/>
            <person name="Luebke N.-C."/>
            <person name="Schulte-Berndt E."/>
            <person name="Hain C."/>
            <person name="Linder M."/>
            <person name="Schmidt P."/>
            <person name="Wollenschlaeger L."/>
            <person name="Luttermann T."/>
            <person name="Thieme E."/>
            <person name="Hassa J."/>
            <person name="Haak M."/>
            <person name="Wittchen M."/>
            <person name="Mentz A."/>
            <person name="Persicke M."/>
            <person name="Busche T."/>
            <person name="Ruckert C."/>
        </authorList>
    </citation>
    <scope>NUCLEOTIDE SEQUENCE [LARGE SCALE GENOMIC DNA]</scope>
    <source>
        <strain evidence="1 2">2039</strain>
    </source>
</reference>
<keyword evidence="2" id="KW-1185">Reference proteome</keyword>
<gene>
    <name evidence="1" type="ORF">COCCU_07995</name>
</gene>
<protein>
    <recommendedName>
        <fullName evidence="3">CBS domain-containing protein</fullName>
    </recommendedName>
</protein>
<dbReference type="SUPFAM" id="SSF54631">
    <property type="entry name" value="CBS-domain pair"/>
    <property type="match status" value="1"/>
</dbReference>
<accession>A0A6B8VPM4</accession>
<dbReference type="EMBL" id="CP046455">
    <property type="protein sequence ID" value="QGU07532.1"/>
    <property type="molecule type" value="Genomic_DNA"/>
</dbReference>
<evidence type="ECO:0000313" key="1">
    <source>
        <dbReference type="EMBL" id="QGU07532.1"/>
    </source>
</evidence>
<evidence type="ECO:0008006" key="3">
    <source>
        <dbReference type="Google" id="ProtNLM"/>
    </source>
</evidence>
<sequence>MKENSSTPRSPNRAIPFLAAFNDIENHLRNELSARKSDGFSWMVRLAARKSLISDTHSEALQAFADLRNAISHGTYRDHRPIAEPLPETVDEISRIRDLLLDPPLALNVLGPHQVQSFSPEDDVRQALGIIRQSTISQFPIYEGDTFRALLTTNTIARWVAADLDDNDHLDARSIGEVLDFAEDNDDAVFLSRQATAREVLEELTVPDRSGRLPRAVLITEHGRRDQRPIRVIGGSDLAFLLEAVE</sequence>
<dbReference type="KEGG" id="cok:COCCU_07995"/>
<dbReference type="InterPro" id="IPR046342">
    <property type="entry name" value="CBS_dom_sf"/>
</dbReference>
<organism evidence="1 2">
    <name type="scientific">Corynebacterium occultum</name>
    <dbReference type="NCBI Taxonomy" id="2675219"/>
    <lineage>
        <taxon>Bacteria</taxon>
        <taxon>Bacillati</taxon>
        <taxon>Actinomycetota</taxon>
        <taxon>Actinomycetes</taxon>
        <taxon>Mycobacteriales</taxon>
        <taxon>Corynebacteriaceae</taxon>
        <taxon>Corynebacterium</taxon>
    </lineage>
</organism>
<dbReference type="AlphaFoldDB" id="A0A6B8VPM4"/>
<name>A0A6B8VPM4_9CORY</name>
<dbReference type="Proteomes" id="UP000424462">
    <property type="component" value="Chromosome"/>
</dbReference>
<proteinExistence type="predicted"/>
<evidence type="ECO:0000313" key="2">
    <source>
        <dbReference type="Proteomes" id="UP000424462"/>
    </source>
</evidence>